<dbReference type="Proteomes" id="UP000887566">
    <property type="component" value="Unplaced"/>
</dbReference>
<reference evidence="4" key="1">
    <citation type="submission" date="2022-11" db="UniProtKB">
        <authorList>
            <consortium name="WormBaseParasite"/>
        </authorList>
    </citation>
    <scope>IDENTIFICATION</scope>
</reference>
<feature type="compositionally biased region" description="Polar residues" evidence="1">
    <location>
        <begin position="168"/>
        <end position="177"/>
    </location>
</feature>
<feature type="compositionally biased region" description="Polar residues" evidence="1">
    <location>
        <begin position="55"/>
        <end position="67"/>
    </location>
</feature>
<feature type="chain" id="PRO_5036804613" evidence="2">
    <location>
        <begin position="18"/>
        <end position="253"/>
    </location>
</feature>
<feature type="region of interest" description="Disordered" evidence="1">
    <location>
        <begin position="20"/>
        <end position="97"/>
    </location>
</feature>
<protein>
    <submittedName>
        <fullName evidence="4">Uncharacterized protein</fullName>
    </submittedName>
</protein>
<evidence type="ECO:0000313" key="3">
    <source>
        <dbReference type="Proteomes" id="UP000887566"/>
    </source>
</evidence>
<keyword evidence="3" id="KW-1185">Reference proteome</keyword>
<accession>A0A914WZM7</accession>
<evidence type="ECO:0000256" key="1">
    <source>
        <dbReference type="SAM" id="MobiDB-lite"/>
    </source>
</evidence>
<dbReference type="AlphaFoldDB" id="A0A914WZM7"/>
<feature type="compositionally biased region" description="Basic and acidic residues" evidence="1">
    <location>
        <begin position="68"/>
        <end position="96"/>
    </location>
</feature>
<organism evidence="3 4">
    <name type="scientific">Plectus sambesii</name>
    <dbReference type="NCBI Taxonomy" id="2011161"/>
    <lineage>
        <taxon>Eukaryota</taxon>
        <taxon>Metazoa</taxon>
        <taxon>Ecdysozoa</taxon>
        <taxon>Nematoda</taxon>
        <taxon>Chromadorea</taxon>
        <taxon>Plectida</taxon>
        <taxon>Plectina</taxon>
        <taxon>Plectoidea</taxon>
        <taxon>Plectidae</taxon>
        <taxon>Plectus</taxon>
    </lineage>
</organism>
<keyword evidence="2" id="KW-0732">Signal</keyword>
<evidence type="ECO:0000256" key="2">
    <source>
        <dbReference type="SAM" id="SignalP"/>
    </source>
</evidence>
<feature type="signal peptide" evidence="2">
    <location>
        <begin position="1"/>
        <end position="17"/>
    </location>
</feature>
<feature type="region of interest" description="Disordered" evidence="1">
    <location>
        <begin position="168"/>
        <end position="196"/>
    </location>
</feature>
<evidence type="ECO:0000313" key="4">
    <source>
        <dbReference type="WBParaSite" id="PSAMB.scaffold5731size11005.g27201.t1"/>
    </source>
</evidence>
<proteinExistence type="predicted"/>
<name>A0A914WZM7_9BILA</name>
<dbReference type="WBParaSite" id="PSAMB.scaffold5731size11005.g27201.t1">
    <property type="protein sequence ID" value="PSAMB.scaffold5731size11005.g27201.t1"/>
    <property type="gene ID" value="PSAMB.scaffold5731size11005.g27201"/>
</dbReference>
<sequence>MSPISLLILLGVSAVSGSPVRAKRYLPENGDGSRVGVEESDQSPIFDGEEATGDVSINNNDVSINQIKNDRETPIVLPKEEQGAGRSDADNVDSKSVDANSVVIDKADQSIITPDEAPIDIADEDDESTETDLERDVPLHLGAEQPVQIADDSQENYSDLVEANTKEVTTAAQQQEVDNPIAGEKPLDQGPYEEAEEFAKPIAGGGSGFDISAIRAGLKCALFKDCSELMDDVEDERNELKPTSILRKTQRRI</sequence>